<organism evidence="1 2">
    <name type="scientific">Paraurantiacibacter namhicola</name>
    <dbReference type="NCBI Taxonomy" id="645517"/>
    <lineage>
        <taxon>Bacteria</taxon>
        <taxon>Pseudomonadati</taxon>
        <taxon>Pseudomonadota</taxon>
        <taxon>Alphaproteobacteria</taxon>
        <taxon>Sphingomonadales</taxon>
        <taxon>Erythrobacteraceae</taxon>
        <taxon>Paraurantiacibacter</taxon>
    </lineage>
</organism>
<dbReference type="Pfam" id="PF01244">
    <property type="entry name" value="Peptidase_M19"/>
    <property type="match status" value="1"/>
</dbReference>
<dbReference type="PANTHER" id="PTHR10443">
    <property type="entry name" value="MICROSOMAL DIPEPTIDASE"/>
    <property type="match status" value="1"/>
</dbReference>
<dbReference type="Proteomes" id="UP000092698">
    <property type="component" value="Chromosome"/>
</dbReference>
<dbReference type="RefSeq" id="WP_067785211.1">
    <property type="nucleotide sequence ID" value="NZ_CP016545.1"/>
</dbReference>
<dbReference type="KEGG" id="anh:A6F65_00345"/>
<proteinExistence type="predicted"/>
<evidence type="ECO:0000313" key="1">
    <source>
        <dbReference type="EMBL" id="ANU06670.1"/>
    </source>
</evidence>
<dbReference type="GO" id="GO:0006508">
    <property type="term" value="P:proteolysis"/>
    <property type="evidence" value="ECO:0007669"/>
    <property type="project" value="InterPro"/>
</dbReference>
<dbReference type="Gene3D" id="3.20.20.140">
    <property type="entry name" value="Metal-dependent hydrolases"/>
    <property type="match status" value="1"/>
</dbReference>
<dbReference type="GO" id="GO:0070573">
    <property type="term" value="F:metallodipeptidase activity"/>
    <property type="evidence" value="ECO:0007669"/>
    <property type="project" value="InterPro"/>
</dbReference>
<dbReference type="InterPro" id="IPR032466">
    <property type="entry name" value="Metal_Hydrolase"/>
</dbReference>
<accession>A0A1C7D5C9</accession>
<sequence>MKRIFRIGLLAVLLLAAIGFFGFAPGIAERSMNVIDGGELLEVSDEARELHASLTIVDLHGDTLLWDRDLLDDGARGHMDLPRLMRGNVALQIFSSVTKMPRGQNYESNSADTDNITPLVIGQLQPVRTWGSLLERSLFHAEKLDRAVAADEWGVLRTIRSHEDISTLVDHRSNSESWLRAPYGVKGAAHPPIGAMFSVEGLHNLEGDLANLQVLYDAGMRMAGLVHFFDNELAGSMHGVEKGGLTPMGRDAIRQMERMGIIVDIAHCSRACVADVLAMAKRPVVSSHGGVQAACEENRNLTDDEIRGVAVTAGVIGIGYWPGAVCDTSPRAIAKAMRHVRDLVGIEYVALGSDFDGAVTVRFDTSQLVQVTQALLDEGFSHEEIRLAMGGNALRVIQRGIIPLDPPMPPLPAPERSS</sequence>
<protein>
    <submittedName>
        <fullName evidence="1">Membrane dipeptidase (Peptidase family M19)</fullName>
    </submittedName>
</protein>
<dbReference type="SUPFAM" id="SSF51556">
    <property type="entry name" value="Metallo-dependent hydrolases"/>
    <property type="match status" value="1"/>
</dbReference>
<reference evidence="1 2" key="1">
    <citation type="submission" date="2016-07" db="EMBL/GenBank/DDBJ databases">
        <title>Complete genome sequence of Altererythrobacter namhicola JCM 16345T, containing esterase-encoding genes.</title>
        <authorList>
            <person name="Cheng H."/>
            <person name="Wu Y.-H."/>
            <person name="Jian S.-L."/>
            <person name="Huo Y.-Y."/>
            <person name="Wang C.-S."/>
            <person name="Xu X.-W."/>
        </authorList>
    </citation>
    <scope>NUCLEOTIDE SEQUENCE [LARGE SCALE GENOMIC DNA]</scope>
    <source>
        <strain evidence="1 2">JCM 16345</strain>
    </source>
</reference>
<dbReference type="OrthoDB" id="9804920at2"/>
<dbReference type="STRING" id="645517.A6F65_00345"/>
<keyword evidence="2" id="KW-1185">Reference proteome</keyword>
<name>A0A1C7D5C9_9SPHN</name>
<gene>
    <name evidence="1" type="ORF">A6F65_00345</name>
</gene>
<evidence type="ECO:0000313" key="2">
    <source>
        <dbReference type="Proteomes" id="UP000092698"/>
    </source>
</evidence>
<dbReference type="PATRIC" id="fig|645517.4.peg.345"/>
<dbReference type="PROSITE" id="PS51365">
    <property type="entry name" value="RENAL_DIPEPTIDASE_2"/>
    <property type="match status" value="1"/>
</dbReference>
<dbReference type="EMBL" id="CP016545">
    <property type="protein sequence ID" value="ANU06670.1"/>
    <property type="molecule type" value="Genomic_DNA"/>
</dbReference>
<dbReference type="PANTHER" id="PTHR10443:SF12">
    <property type="entry name" value="DIPEPTIDASE"/>
    <property type="match status" value="1"/>
</dbReference>
<dbReference type="InterPro" id="IPR008257">
    <property type="entry name" value="Pept_M19"/>
</dbReference>
<dbReference type="AlphaFoldDB" id="A0A1C7D5C9"/>